<organism evidence="9 10">
    <name type="scientific">Ampelomyces quisqualis</name>
    <name type="common">Powdery mildew agent</name>
    <dbReference type="NCBI Taxonomy" id="50730"/>
    <lineage>
        <taxon>Eukaryota</taxon>
        <taxon>Fungi</taxon>
        <taxon>Dikarya</taxon>
        <taxon>Ascomycota</taxon>
        <taxon>Pezizomycotina</taxon>
        <taxon>Dothideomycetes</taxon>
        <taxon>Pleosporomycetidae</taxon>
        <taxon>Pleosporales</taxon>
        <taxon>Pleosporineae</taxon>
        <taxon>Phaeosphaeriaceae</taxon>
        <taxon>Ampelomyces</taxon>
    </lineage>
</organism>
<dbReference type="CDD" id="cd00086">
    <property type="entry name" value="homeodomain"/>
    <property type="match status" value="1"/>
</dbReference>
<evidence type="ECO:0000256" key="3">
    <source>
        <dbReference type="ARBA" id="ARBA00023242"/>
    </source>
</evidence>
<name>A0A6A5R2A7_AMPQU</name>
<dbReference type="GO" id="GO:0003677">
    <property type="term" value="F:DNA binding"/>
    <property type="evidence" value="ECO:0007669"/>
    <property type="project" value="UniProtKB-UniRule"/>
</dbReference>
<evidence type="ECO:0000259" key="7">
    <source>
        <dbReference type="PROSITE" id="PS50071"/>
    </source>
</evidence>
<keyword evidence="3 5" id="KW-0539">Nucleus</keyword>
<dbReference type="InterPro" id="IPR001356">
    <property type="entry name" value="HD"/>
</dbReference>
<dbReference type="InterPro" id="IPR050224">
    <property type="entry name" value="TALE_homeobox"/>
</dbReference>
<dbReference type="Proteomes" id="UP000800096">
    <property type="component" value="Unassembled WGS sequence"/>
</dbReference>
<protein>
    <recommendedName>
        <fullName evidence="11">Homeobox domain-containing protein</fullName>
    </recommendedName>
</protein>
<dbReference type="SUPFAM" id="SSF46689">
    <property type="entry name" value="Homeodomain-like"/>
    <property type="match status" value="1"/>
</dbReference>
<keyword evidence="4" id="KW-0479">Metal-binding</keyword>
<keyword evidence="4" id="KW-0863">Zinc-finger</keyword>
<feature type="domain" description="Homeobox" evidence="7">
    <location>
        <begin position="80"/>
        <end position="143"/>
    </location>
</feature>
<dbReference type="OrthoDB" id="10056939at2759"/>
<dbReference type="AlphaFoldDB" id="A0A6A5R2A7"/>
<keyword evidence="2 5" id="KW-0371">Homeobox</keyword>
<gene>
    <name evidence="9" type="ORF">BDU57DRAFT_52665</name>
</gene>
<keyword evidence="10" id="KW-1185">Reference proteome</keyword>
<evidence type="ECO:0000313" key="10">
    <source>
        <dbReference type="Proteomes" id="UP000800096"/>
    </source>
</evidence>
<reference evidence="9" key="1">
    <citation type="journal article" date="2020" name="Stud. Mycol.">
        <title>101 Dothideomycetes genomes: a test case for predicting lifestyles and emergence of pathogens.</title>
        <authorList>
            <person name="Haridas S."/>
            <person name="Albert R."/>
            <person name="Binder M."/>
            <person name="Bloem J."/>
            <person name="Labutti K."/>
            <person name="Salamov A."/>
            <person name="Andreopoulos B."/>
            <person name="Baker S."/>
            <person name="Barry K."/>
            <person name="Bills G."/>
            <person name="Bluhm B."/>
            <person name="Cannon C."/>
            <person name="Castanera R."/>
            <person name="Culley D."/>
            <person name="Daum C."/>
            <person name="Ezra D."/>
            <person name="Gonzalez J."/>
            <person name="Henrissat B."/>
            <person name="Kuo A."/>
            <person name="Liang C."/>
            <person name="Lipzen A."/>
            <person name="Lutzoni F."/>
            <person name="Magnuson J."/>
            <person name="Mondo S."/>
            <person name="Nolan M."/>
            <person name="Ohm R."/>
            <person name="Pangilinan J."/>
            <person name="Park H.-J."/>
            <person name="Ramirez L."/>
            <person name="Alfaro M."/>
            <person name="Sun H."/>
            <person name="Tritt A."/>
            <person name="Yoshinaga Y."/>
            <person name="Zwiers L.-H."/>
            <person name="Turgeon B."/>
            <person name="Goodwin S."/>
            <person name="Spatafora J."/>
            <person name="Crous P."/>
            <person name="Grigoriev I."/>
        </authorList>
    </citation>
    <scope>NUCLEOTIDE SEQUENCE</scope>
    <source>
        <strain evidence="9">HMLAC05119</strain>
    </source>
</reference>
<dbReference type="SMART" id="SM00389">
    <property type="entry name" value="HOX"/>
    <property type="match status" value="1"/>
</dbReference>
<dbReference type="GO" id="GO:0006355">
    <property type="term" value="P:regulation of DNA-templated transcription"/>
    <property type="evidence" value="ECO:0007669"/>
    <property type="project" value="InterPro"/>
</dbReference>
<feature type="compositionally biased region" description="Low complexity" evidence="6">
    <location>
        <begin position="234"/>
        <end position="261"/>
    </location>
</feature>
<dbReference type="Gene3D" id="1.10.10.60">
    <property type="entry name" value="Homeodomain-like"/>
    <property type="match status" value="1"/>
</dbReference>
<dbReference type="PANTHER" id="PTHR11850">
    <property type="entry name" value="HOMEOBOX PROTEIN TRANSCRIPTION FACTORS"/>
    <property type="match status" value="1"/>
</dbReference>
<evidence type="ECO:0000256" key="6">
    <source>
        <dbReference type="SAM" id="MobiDB-lite"/>
    </source>
</evidence>
<evidence type="ECO:0000256" key="1">
    <source>
        <dbReference type="ARBA" id="ARBA00023125"/>
    </source>
</evidence>
<dbReference type="InterPro" id="IPR013087">
    <property type="entry name" value="Znf_C2H2_type"/>
</dbReference>
<evidence type="ECO:0000259" key="8">
    <source>
        <dbReference type="PROSITE" id="PS50157"/>
    </source>
</evidence>
<feature type="region of interest" description="Disordered" evidence="6">
    <location>
        <begin position="59"/>
        <end position="86"/>
    </location>
</feature>
<accession>A0A6A5R2A7</accession>
<evidence type="ECO:0008006" key="11">
    <source>
        <dbReference type="Google" id="ProtNLM"/>
    </source>
</evidence>
<dbReference type="InterPro" id="IPR009057">
    <property type="entry name" value="Homeodomain-like_sf"/>
</dbReference>
<dbReference type="InterPro" id="IPR008422">
    <property type="entry name" value="KN_HD"/>
</dbReference>
<evidence type="ECO:0000313" key="9">
    <source>
        <dbReference type="EMBL" id="KAF1921529.1"/>
    </source>
</evidence>
<dbReference type="Pfam" id="PF05920">
    <property type="entry name" value="Homeobox_KN"/>
    <property type="match status" value="1"/>
</dbReference>
<dbReference type="GO" id="GO:0008270">
    <property type="term" value="F:zinc ion binding"/>
    <property type="evidence" value="ECO:0007669"/>
    <property type="project" value="UniProtKB-KW"/>
</dbReference>
<dbReference type="PROSITE" id="PS50071">
    <property type="entry name" value="HOMEOBOX_2"/>
    <property type="match status" value="1"/>
</dbReference>
<evidence type="ECO:0000256" key="4">
    <source>
        <dbReference type="PROSITE-ProRule" id="PRU00042"/>
    </source>
</evidence>
<feature type="region of interest" description="Disordered" evidence="6">
    <location>
        <begin position="140"/>
        <end position="195"/>
    </location>
</feature>
<dbReference type="PROSITE" id="PS00028">
    <property type="entry name" value="ZINC_FINGER_C2H2_1"/>
    <property type="match status" value="1"/>
</dbReference>
<dbReference type="GO" id="GO:0005634">
    <property type="term" value="C:nucleus"/>
    <property type="evidence" value="ECO:0007669"/>
    <property type="project" value="UniProtKB-SubCell"/>
</dbReference>
<sequence>MENAMQHIAPNFDDPFPFSPVDIIDGIDDGSQDVGFTKLSAALAAASHQLDNQRTNDPIFEGVSSNSTAVSSPLAPGTPITRPKIGSRFSRDIIRTLKNWLVTHQQHPYPREDDMMGLQQKTGLNQAQLANWFANARRRGKVQAGRPASPQVRSNMASPIDIIPRPGTPAIIQDPRWNDPLQRWVDSPPEHEPADVGDIARAMTSSSRKQSDTNSVTGFDYAFNESWRSQYMSSASSAGTSQSSEKSAHHSSGSQSSFKVGRVSRRKRVARRRPIEADTIAKPVLPYQCTFCTEEFRTKYDWQRHEKSLHLPLEKWVCALHGPRASRPESTDLCCVFCGEITPTNAHFEAHHYSLCQDRDLDERTFHRKDHLVQHLRLVHNAKYESWSMKSWSISMPDIKARCGFCGLEMETWSDRTDHLADHFKVGARMSDWKGDWGFEESTLELVENSVPPYFIEYERSTFVPMRASDPPWGSPPNGYELLKIETEFFIQNSIDMKGKLPSNDSIQLEACRIIFAADATLDAELNPTSVVEGDSWLRDLIMSSADLTQKARFGPLRTAKDSRHSSLTIHGKDQLFEQCPLEAQLRTFVLEQQMMGIAVTNNQLQTQMCEIIRRMERDSITPSDMFANWIVKGIYSGTTWLERFKIRAGVTDSGNYTDEGSQSVTGVWVHNAHQSLASFDHTQNPSYALQQLPSFDTESLMRQLGYPGANMTPSTAGGEHIVPHVRSTMFDMHGHPKHLLPDDTNFFRIFESDLRRWVSATMSPRNPSCHVPSDEEIQHQARWIMYNSDDSWNQTPADFSEWLWRFKRDMGISGKTDVVNHELTRQVI</sequence>
<feature type="domain" description="C2H2-type" evidence="8">
    <location>
        <begin position="287"/>
        <end position="315"/>
    </location>
</feature>
<dbReference type="SMART" id="SM00355">
    <property type="entry name" value="ZnF_C2H2"/>
    <property type="match status" value="3"/>
</dbReference>
<evidence type="ECO:0000256" key="2">
    <source>
        <dbReference type="ARBA" id="ARBA00023155"/>
    </source>
</evidence>
<keyword evidence="1 5" id="KW-0238">DNA-binding</keyword>
<keyword evidence="4" id="KW-0862">Zinc</keyword>
<proteinExistence type="predicted"/>
<dbReference type="EMBL" id="ML979132">
    <property type="protein sequence ID" value="KAF1921529.1"/>
    <property type="molecule type" value="Genomic_DNA"/>
</dbReference>
<feature type="region of interest" description="Disordered" evidence="6">
    <location>
        <begin position="234"/>
        <end position="271"/>
    </location>
</feature>
<evidence type="ECO:0000256" key="5">
    <source>
        <dbReference type="PROSITE-ProRule" id="PRU00108"/>
    </source>
</evidence>
<dbReference type="PROSITE" id="PS50157">
    <property type="entry name" value="ZINC_FINGER_C2H2_2"/>
    <property type="match status" value="1"/>
</dbReference>
<feature type="compositionally biased region" description="Basic residues" evidence="6">
    <location>
        <begin position="262"/>
        <end position="271"/>
    </location>
</feature>
<feature type="DNA-binding region" description="Homeobox" evidence="5">
    <location>
        <begin position="82"/>
        <end position="144"/>
    </location>
</feature>
<comment type="subcellular location">
    <subcellularLocation>
        <location evidence="5">Nucleus</location>
    </subcellularLocation>
</comment>